<dbReference type="OrthoDB" id="427401at2759"/>
<organism evidence="1 2">
    <name type="scientific">Symbiodinium natans</name>
    <dbReference type="NCBI Taxonomy" id="878477"/>
    <lineage>
        <taxon>Eukaryota</taxon>
        <taxon>Sar</taxon>
        <taxon>Alveolata</taxon>
        <taxon>Dinophyceae</taxon>
        <taxon>Suessiales</taxon>
        <taxon>Symbiodiniaceae</taxon>
        <taxon>Symbiodinium</taxon>
    </lineage>
</organism>
<evidence type="ECO:0000313" key="2">
    <source>
        <dbReference type="Proteomes" id="UP000604046"/>
    </source>
</evidence>
<name>A0A812SBC7_9DINO</name>
<accession>A0A812SBC7</accession>
<proteinExistence type="predicted"/>
<dbReference type="EMBL" id="CAJNDS010002424">
    <property type="protein sequence ID" value="CAE7468588.1"/>
    <property type="molecule type" value="Genomic_DNA"/>
</dbReference>
<sequence length="724" mass="81487">MVKQAFPFKGLVFLEYLMEVAYGDHREEHTTLQDMAAVCCAIISTQNATDASTPTVNVASVVKDNAAFVHSLSRVPDPKMQIWHYRLLTGWSRRPKVLDDLVGDAESLKFIVDHLLETHLCRYSVVIVHNISMLRSGALISQEGHLSTICEAYRQLGPGATLHRGDEDQRRLVRRLLLACVRNCLWNSSDIQKELAESDMGNIILLVDCVEETDLPFFMAMIMYISEGCNINRVRQVMYGNPKMLELFVRSMNQQVTACVVNMDAQKFESSLYGLITEEEARRAEQYEALVEHQDAISSAPKKQTEAYKKLLAIPGSPAARGLGKTASLYQRSRRKGLHPVSAAKGEIGSSLGGGGGGRKFSEVEERRGQQEFLYFAAVELLTFGTFAGDDHDKNYPPPEEAEPHRPEIVEALDAAFSKFPVQTYLKILAEQVQMHKNMKVVLSDMFVHVTTKFLWHCWTQPIFQRYLDTPANLQIIAQLIPFFISWPNPDVQSMIAEVCLYGGLHRFTSVCDILIAEYREYPELSCALLTRCLISPIEETGLKPKQAVGFLRIFVCLLQERALSHTGLKRLAVGLETALVMDNPKGLCGILAQREHELLAELLEALSQYSESASVKQCMVVALTRTVGKHYKALPELDDFILRILDMSVPLLDAEFTLYMPVLYRMASEGGRRVQGPMLTRHIHLRVARLLEQAVAGLEADQHKIEGYNDEDGWRRLIFALDP</sequence>
<protein>
    <submittedName>
        <fullName evidence="1">Uncharacterized protein</fullName>
    </submittedName>
</protein>
<comment type="caution">
    <text evidence="1">The sequence shown here is derived from an EMBL/GenBank/DDBJ whole genome shotgun (WGS) entry which is preliminary data.</text>
</comment>
<evidence type="ECO:0000313" key="1">
    <source>
        <dbReference type="EMBL" id="CAE7468588.1"/>
    </source>
</evidence>
<dbReference type="AlphaFoldDB" id="A0A812SBC7"/>
<keyword evidence="2" id="KW-1185">Reference proteome</keyword>
<reference evidence="1" key="1">
    <citation type="submission" date="2021-02" db="EMBL/GenBank/DDBJ databases">
        <authorList>
            <person name="Dougan E. K."/>
            <person name="Rhodes N."/>
            <person name="Thang M."/>
            <person name="Chan C."/>
        </authorList>
    </citation>
    <scope>NUCLEOTIDE SEQUENCE</scope>
</reference>
<dbReference type="Proteomes" id="UP000604046">
    <property type="component" value="Unassembled WGS sequence"/>
</dbReference>
<gene>
    <name evidence="1" type="ORF">SNAT2548_LOCUS26228</name>
</gene>